<sequence>MFSQIRDRNIRNAVLSSYCLSPSAAPRGKVPQPKPANVTYDVTHVSTPLTSVINPPVVPSTSSFCNQPPIRLEFPTFGDFCAISDVLNFIERCENYLDVRPFPSGELIGTLSTVLKGPALSWWKAEKSKAKYCQSFKKALMAAFLPDDYLTEVEDKLRSLVQQPHQRLRDFAYDYRAFCLKWKPDMLEDEMVSNILNNINPRVAGC</sequence>
<evidence type="ECO:0000313" key="2">
    <source>
        <dbReference type="EMBL" id="RXN32384.1"/>
    </source>
</evidence>
<dbReference type="EMBL" id="QBIY01001431">
    <property type="protein sequence ID" value="RXN39417.1"/>
    <property type="molecule type" value="Genomic_DNA"/>
</dbReference>
<organism evidence="3 4">
    <name type="scientific">Labeo rohita</name>
    <name type="common">Indian major carp</name>
    <name type="synonym">Cyprinus rohita</name>
    <dbReference type="NCBI Taxonomy" id="84645"/>
    <lineage>
        <taxon>Eukaryota</taxon>
        <taxon>Metazoa</taxon>
        <taxon>Chordata</taxon>
        <taxon>Craniata</taxon>
        <taxon>Vertebrata</taxon>
        <taxon>Euteleostomi</taxon>
        <taxon>Actinopterygii</taxon>
        <taxon>Neopterygii</taxon>
        <taxon>Teleostei</taxon>
        <taxon>Ostariophysi</taxon>
        <taxon>Cypriniformes</taxon>
        <taxon>Cyprinidae</taxon>
        <taxon>Labeoninae</taxon>
        <taxon>Labeonini</taxon>
        <taxon>Labeo</taxon>
    </lineage>
</organism>
<feature type="domain" description="Retrotransposon gag" evidence="1">
    <location>
        <begin position="112"/>
        <end position="189"/>
    </location>
</feature>
<name>A0A498P7L6_LABRO</name>
<evidence type="ECO:0000313" key="3">
    <source>
        <dbReference type="EMBL" id="RXN39417.1"/>
    </source>
</evidence>
<dbReference type="EMBL" id="QBIY01011379">
    <property type="protein sequence ID" value="RXN32384.1"/>
    <property type="molecule type" value="Genomic_DNA"/>
</dbReference>
<dbReference type="Pfam" id="PF03732">
    <property type="entry name" value="Retrotrans_gag"/>
    <property type="match status" value="1"/>
</dbReference>
<protein>
    <submittedName>
        <fullName evidence="3">Activity-regulated cytoskeleton-associated-like protein</fullName>
    </submittedName>
</protein>
<dbReference type="Proteomes" id="UP000290572">
    <property type="component" value="Unassembled WGS sequence"/>
</dbReference>
<dbReference type="AlphaFoldDB" id="A0A498P7L6"/>
<gene>
    <name evidence="3" type="ORF">ROHU_000203</name>
    <name evidence="2" type="ORF">ROHU_004657</name>
</gene>
<evidence type="ECO:0000313" key="4">
    <source>
        <dbReference type="Proteomes" id="UP000290572"/>
    </source>
</evidence>
<dbReference type="STRING" id="84645.A0A498P7L6"/>
<proteinExistence type="predicted"/>
<reference evidence="3 4" key="1">
    <citation type="submission" date="2018-03" db="EMBL/GenBank/DDBJ databases">
        <title>Draft genome sequence of Rohu Carp (Labeo rohita).</title>
        <authorList>
            <person name="Das P."/>
            <person name="Kushwaha B."/>
            <person name="Joshi C.G."/>
            <person name="Kumar D."/>
            <person name="Nagpure N.S."/>
            <person name="Sahoo L."/>
            <person name="Das S.P."/>
            <person name="Bit A."/>
            <person name="Patnaik S."/>
            <person name="Meher P.K."/>
            <person name="Jayasankar P."/>
            <person name="Koringa P.G."/>
            <person name="Patel N.V."/>
            <person name="Hinsu A.T."/>
            <person name="Kumar R."/>
            <person name="Pandey M."/>
            <person name="Agarwal S."/>
            <person name="Srivastava S."/>
            <person name="Singh M."/>
            <person name="Iquebal M.A."/>
            <person name="Jaiswal S."/>
            <person name="Angadi U.B."/>
            <person name="Kumar N."/>
            <person name="Raza M."/>
            <person name="Shah T.M."/>
            <person name="Rai A."/>
            <person name="Jena J.K."/>
        </authorList>
    </citation>
    <scope>NUCLEOTIDE SEQUENCE [LARGE SCALE GENOMIC DNA]</scope>
    <source>
        <strain evidence="3">DASCIFA01</strain>
        <tissue evidence="3">Testis</tissue>
    </source>
</reference>
<comment type="caution">
    <text evidence="3">The sequence shown here is derived from an EMBL/GenBank/DDBJ whole genome shotgun (WGS) entry which is preliminary data.</text>
</comment>
<dbReference type="InterPro" id="IPR005162">
    <property type="entry name" value="Retrotrans_gag_dom"/>
</dbReference>
<keyword evidence="4" id="KW-1185">Reference proteome</keyword>
<evidence type="ECO:0000259" key="1">
    <source>
        <dbReference type="Pfam" id="PF03732"/>
    </source>
</evidence>
<accession>A0A498P7L6</accession>